<dbReference type="SMART" id="SM00356">
    <property type="entry name" value="ZnF_C3H1"/>
    <property type="match status" value="3"/>
</dbReference>
<evidence type="ECO:0000256" key="5">
    <source>
        <dbReference type="PROSITE-ProRule" id="PRU00723"/>
    </source>
</evidence>
<dbReference type="SUPFAM" id="SSF90229">
    <property type="entry name" value="CCCH zinc finger"/>
    <property type="match status" value="3"/>
</dbReference>
<keyword evidence="2" id="KW-0677">Repeat</keyword>
<comment type="caution">
    <text evidence="7">The sequence shown here is derived from an EMBL/GenBank/DDBJ whole genome shotgun (WGS) entry which is preliminary data.</text>
</comment>
<feature type="zinc finger region" description="C3H1-type" evidence="5">
    <location>
        <begin position="159"/>
        <end position="187"/>
    </location>
</feature>
<evidence type="ECO:0000256" key="1">
    <source>
        <dbReference type="ARBA" id="ARBA00022723"/>
    </source>
</evidence>
<dbReference type="AlphaFoldDB" id="A0A835R980"/>
<dbReference type="PROSITE" id="PS50103">
    <property type="entry name" value="ZF_C3H1"/>
    <property type="match status" value="3"/>
</dbReference>
<feature type="domain" description="C3H1-type" evidence="6">
    <location>
        <begin position="116"/>
        <end position="144"/>
    </location>
</feature>
<dbReference type="EMBL" id="JADCNL010000004">
    <property type="protein sequence ID" value="KAG0484574.1"/>
    <property type="molecule type" value="Genomic_DNA"/>
</dbReference>
<evidence type="ECO:0000313" key="8">
    <source>
        <dbReference type="Proteomes" id="UP000636800"/>
    </source>
</evidence>
<keyword evidence="1 5" id="KW-0479">Metal-binding</keyword>
<feature type="domain" description="C3H1-type" evidence="6">
    <location>
        <begin position="159"/>
        <end position="187"/>
    </location>
</feature>
<feature type="zinc finger region" description="C3H1-type" evidence="5">
    <location>
        <begin position="116"/>
        <end position="144"/>
    </location>
</feature>
<keyword evidence="4 5" id="KW-0862">Zinc</keyword>
<dbReference type="Gene3D" id="4.10.1000.10">
    <property type="entry name" value="Zinc finger, CCCH-type"/>
    <property type="match status" value="3"/>
</dbReference>
<dbReference type="InterPro" id="IPR045877">
    <property type="entry name" value="ZFP36-like"/>
</dbReference>
<reference evidence="7 8" key="1">
    <citation type="journal article" date="2020" name="Nat. Food">
        <title>A phased Vanilla planifolia genome enables genetic improvement of flavour and production.</title>
        <authorList>
            <person name="Hasing T."/>
            <person name="Tang H."/>
            <person name="Brym M."/>
            <person name="Khazi F."/>
            <person name="Huang T."/>
            <person name="Chambers A.H."/>
        </authorList>
    </citation>
    <scope>NUCLEOTIDE SEQUENCE [LARGE SCALE GENOMIC DNA]</scope>
    <source>
        <tissue evidence="7">Leaf</tissue>
    </source>
</reference>
<keyword evidence="8" id="KW-1185">Reference proteome</keyword>
<evidence type="ECO:0000256" key="2">
    <source>
        <dbReference type="ARBA" id="ARBA00022737"/>
    </source>
</evidence>
<dbReference type="GO" id="GO:0008270">
    <property type="term" value="F:zinc ion binding"/>
    <property type="evidence" value="ECO:0007669"/>
    <property type="project" value="UniProtKB-KW"/>
</dbReference>
<dbReference type="FunFam" id="4.10.1000.10:FF:000001">
    <property type="entry name" value="zinc finger CCCH domain-containing protein 15-like"/>
    <property type="match status" value="1"/>
</dbReference>
<dbReference type="InterPro" id="IPR000571">
    <property type="entry name" value="Znf_CCCH"/>
</dbReference>
<dbReference type="PANTHER" id="PTHR12547:SF121">
    <property type="entry name" value="ZINC FINGER CCCH DOMAIN-CONTAINING PROTEIN 39"/>
    <property type="match status" value="1"/>
</dbReference>
<organism evidence="7 8">
    <name type="scientific">Vanilla planifolia</name>
    <name type="common">Vanilla</name>
    <dbReference type="NCBI Taxonomy" id="51239"/>
    <lineage>
        <taxon>Eukaryota</taxon>
        <taxon>Viridiplantae</taxon>
        <taxon>Streptophyta</taxon>
        <taxon>Embryophyta</taxon>
        <taxon>Tracheophyta</taxon>
        <taxon>Spermatophyta</taxon>
        <taxon>Magnoliopsida</taxon>
        <taxon>Liliopsida</taxon>
        <taxon>Asparagales</taxon>
        <taxon>Orchidaceae</taxon>
        <taxon>Vanilloideae</taxon>
        <taxon>Vanilleae</taxon>
        <taxon>Vanilla</taxon>
    </lineage>
</organism>
<sequence length="254" mass="28907">MEQQSGLELPFGHQRFPEEVAWYHPQMSPGNLHPVDNRMYNLQRRTQTTYFKTSMCYRFTSGCCPKGVHCNFAHSMEELRRPFGNGDRRTCLPVDDCSGRIERTHERSGLSEEQKMHKNKICRNFYNGEVCPYGDRCSFAHVKPGSLKDSSASNQNSVYWKTKLCHKWSNSGYCPHGDHCSYAHGEAELRMPRGDYVGVDGKGIASASSIDSPNRVDDAFTTKTKFSPAATFQAKIRGLTLNKSKRIYGDWIDD</sequence>
<name>A0A835R980_VANPL</name>
<keyword evidence="3 5" id="KW-0863">Zinc-finger</keyword>
<evidence type="ECO:0000313" key="7">
    <source>
        <dbReference type="EMBL" id="KAG0484574.1"/>
    </source>
</evidence>
<proteinExistence type="predicted"/>
<protein>
    <recommendedName>
        <fullName evidence="6">C3H1-type domain-containing protein</fullName>
    </recommendedName>
</protein>
<dbReference type="Pfam" id="PF00642">
    <property type="entry name" value="zf-CCCH"/>
    <property type="match status" value="2"/>
</dbReference>
<dbReference type="OrthoDB" id="776013at2759"/>
<evidence type="ECO:0000259" key="6">
    <source>
        <dbReference type="PROSITE" id="PS50103"/>
    </source>
</evidence>
<dbReference type="Proteomes" id="UP000636800">
    <property type="component" value="Unassembled WGS sequence"/>
</dbReference>
<dbReference type="PANTHER" id="PTHR12547">
    <property type="entry name" value="CCCH ZINC FINGER/TIS11-RELATED"/>
    <property type="match status" value="1"/>
</dbReference>
<accession>A0A835R980</accession>
<evidence type="ECO:0000256" key="4">
    <source>
        <dbReference type="ARBA" id="ARBA00022833"/>
    </source>
</evidence>
<feature type="zinc finger region" description="C3H1-type" evidence="5">
    <location>
        <begin position="50"/>
        <end position="77"/>
    </location>
</feature>
<feature type="domain" description="C3H1-type" evidence="6">
    <location>
        <begin position="50"/>
        <end position="77"/>
    </location>
</feature>
<dbReference type="InterPro" id="IPR036855">
    <property type="entry name" value="Znf_CCCH_sf"/>
</dbReference>
<evidence type="ECO:0000256" key="3">
    <source>
        <dbReference type="ARBA" id="ARBA00022771"/>
    </source>
</evidence>
<gene>
    <name evidence="7" type="ORF">HPP92_008653</name>
</gene>
<dbReference type="GO" id="GO:0003729">
    <property type="term" value="F:mRNA binding"/>
    <property type="evidence" value="ECO:0007669"/>
    <property type="project" value="InterPro"/>
</dbReference>